<proteinExistence type="predicted"/>
<name>A0A3E4LPB8_9FIRM</name>
<dbReference type="Proteomes" id="UP000260793">
    <property type="component" value="Unassembled WGS sequence"/>
</dbReference>
<dbReference type="SUPFAM" id="SSF88659">
    <property type="entry name" value="Sigma3 and sigma4 domains of RNA polymerase sigma factors"/>
    <property type="match status" value="1"/>
</dbReference>
<dbReference type="NCBIfam" id="TIGR02937">
    <property type="entry name" value="sigma70-ECF"/>
    <property type="match status" value="1"/>
</dbReference>
<evidence type="ECO:0000313" key="3">
    <source>
        <dbReference type="Proteomes" id="UP000260793"/>
    </source>
</evidence>
<evidence type="ECO:0000313" key="2">
    <source>
        <dbReference type="EMBL" id="RGK39155.1"/>
    </source>
</evidence>
<dbReference type="Gene3D" id="1.10.10.10">
    <property type="entry name" value="Winged helix-like DNA-binding domain superfamily/Winged helix DNA-binding domain"/>
    <property type="match status" value="1"/>
</dbReference>
<organism evidence="2 3">
    <name type="scientific">[Ruminococcus] lactaris</name>
    <dbReference type="NCBI Taxonomy" id="46228"/>
    <lineage>
        <taxon>Bacteria</taxon>
        <taxon>Bacillati</taxon>
        <taxon>Bacillota</taxon>
        <taxon>Clostridia</taxon>
        <taxon>Lachnospirales</taxon>
        <taxon>Lachnospiraceae</taxon>
        <taxon>Mediterraneibacter</taxon>
    </lineage>
</organism>
<gene>
    <name evidence="2" type="ORF">DXD17_08880</name>
</gene>
<dbReference type="InterPro" id="IPR036388">
    <property type="entry name" value="WH-like_DNA-bd_sf"/>
</dbReference>
<dbReference type="GO" id="GO:0016987">
    <property type="term" value="F:sigma factor activity"/>
    <property type="evidence" value="ECO:0007669"/>
    <property type="project" value="InterPro"/>
</dbReference>
<evidence type="ECO:0000259" key="1">
    <source>
        <dbReference type="Pfam" id="PF08281"/>
    </source>
</evidence>
<feature type="domain" description="RNA polymerase sigma factor 70 region 4 type 2" evidence="1">
    <location>
        <begin position="115"/>
        <end position="166"/>
    </location>
</feature>
<dbReference type="InterPro" id="IPR013249">
    <property type="entry name" value="RNA_pol_sigma70_r4_t2"/>
</dbReference>
<dbReference type="AlphaFoldDB" id="A0A3E4LPB8"/>
<sequence length="174" mass="20841">MPFTACQSEFFKQFRLEETEVFDNTNPYTIRFEETDGRKRYFVAFTDGQGNFQETEVSKAVYMEFCHFIKRERNLRRSDERHLEQSELTEETLCRRAVHKPKPVDDAVNDNIRMERLNRAIMELPEIQKRRFMLHFDLGLTYEQIGAMEGCTKMPIKRSIDRAIEKIRLALKNF</sequence>
<dbReference type="InterPro" id="IPR013324">
    <property type="entry name" value="RNA_pol_sigma_r3/r4-like"/>
</dbReference>
<accession>A0A3E4LPB8</accession>
<reference evidence="2 3" key="1">
    <citation type="submission" date="2018-08" db="EMBL/GenBank/DDBJ databases">
        <title>A genome reference for cultivated species of the human gut microbiota.</title>
        <authorList>
            <person name="Zou Y."/>
            <person name="Xue W."/>
            <person name="Luo G."/>
        </authorList>
    </citation>
    <scope>NUCLEOTIDE SEQUENCE [LARGE SCALE GENOMIC DNA]</scope>
    <source>
        <strain evidence="2 3">TF11-7</strain>
    </source>
</reference>
<dbReference type="GO" id="GO:0006352">
    <property type="term" value="P:DNA-templated transcription initiation"/>
    <property type="evidence" value="ECO:0007669"/>
    <property type="project" value="InterPro"/>
</dbReference>
<dbReference type="CDD" id="cd06171">
    <property type="entry name" value="Sigma70_r4"/>
    <property type="match status" value="1"/>
</dbReference>
<dbReference type="EMBL" id="QSQN01000021">
    <property type="protein sequence ID" value="RGK39155.1"/>
    <property type="molecule type" value="Genomic_DNA"/>
</dbReference>
<dbReference type="GO" id="GO:0003677">
    <property type="term" value="F:DNA binding"/>
    <property type="evidence" value="ECO:0007669"/>
    <property type="project" value="InterPro"/>
</dbReference>
<protein>
    <submittedName>
        <fullName evidence="2">Sigma-70 family RNA polymerase sigma factor</fullName>
    </submittedName>
</protein>
<dbReference type="Pfam" id="PF08281">
    <property type="entry name" value="Sigma70_r4_2"/>
    <property type="match status" value="1"/>
</dbReference>
<comment type="caution">
    <text evidence="2">The sequence shown here is derived from an EMBL/GenBank/DDBJ whole genome shotgun (WGS) entry which is preliminary data.</text>
</comment>
<dbReference type="InterPro" id="IPR014284">
    <property type="entry name" value="RNA_pol_sigma-70_dom"/>
</dbReference>